<protein>
    <submittedName>
        <fullName evidence="4">TetR/AcrR family transcriptional regulator</fullName>
    </submittedName>
</protein>
<dbReference type="InterPro" id="IPR050624">
    <property type="entry name" value="HTH-type_Tx_Regulator"/>
</dbReference>
<organism evidence="4 5">
    <name type="scientific">Alkaliphilus pronyensis</name>
    <dbReference type="NCBI Taxonomy" id="1482732"/>
    <lineage>
        <taxon>Bacteria</taxon>
        <taxon>Bacillati</taxon>
        <taxon>Bacillota</taxon>
        <taxon>Clostridia</taxon>
        <taxon>Peptostreptococcales</taxon>
        <taxon>Natronincolaceae</taxon>
        <taxon>Alkaliphilus</taxon>
    </lineage>
</organism>
<evidence type="ECO:0000256" key="2">
    <source>
        <dbReference type="PROSITE-ProRule" id="PRU00335"/>
    </source>
</evidence>
<dbReference type="EMBL" id="WBZC01000063">
    <property type="protein sequence ID" value="KAB3530771.1"/>
    <property type="molecule type" value="Genomic_DNA"/>
</dbReference>
<dbReference type="Gene3D" id="1.10.357.10">
    <property type="entry name" value="Tetracycline Repressor, domain 2"/>
    <property type="match status" value="1"/>
</dbReference>
<name>A0A6I0F1V9_9FIRM</name>
<evidence type="ECO:0000313" key="5">
    <source>
        <dbReference type="Proteomes" id="UP000432715"/>
    </source>
</evidence>
<dbReference type="RefSeq" id="WP_151862163.1">
    <property type="nucleotide sequence ID" value="NZ_WBZC01000063.1"/>
</dbReference>
<keyword evidence="1 2" id="KW-0238">DNA-binding</keyword>
<dbReference type="InterPro" id="IPR009057">
    <property type="entry name" value="Homeodomain-like_sf"/>
</dbReference>
<dbReference type="GO" id="GO:0003677">
    <property type="term" value="F:DNA binding"/>
    <property type="evidence" value="ECO:0007669"/>
    <property type="project" value="UniProtKB-UniRule"/>
</dbReference>
<accession>A0A6I0F1V9</accession>
<evidence type="ECO:0000313" key="4">
    <source>
        <dbReference type="EMBL" id="KAB3530771.1"/>
    </source>
</evidence>
<dbReference type="AlphaFoldDB" id="A0A6I0F1V9"/>
<dbReference type="SUPFAM" id="SSF48498">
    <property type="entry name" value="Tetracyclin repressor-like, C-terminal domain"/>
    <property type="match status" value="1"/>
</dbReference>
<reference evidence="4 5" key="1">
    <citation type="submission" date="2019-10" db="EMBL/GenBank/DDBJ databases">
        <title>Alkaliphilus serpentinus sp. nov. and Alkaliphilus pronyensis sp. nov., two novel anaerobic alkaliphilic species isolated from the serpentinized-hosted hydrothermal field of the Prony Bay (New Caledonia).</title>
        <authorList>
            <person name="Postec A."/>
        </authorList>
    </citation>
    <scope>NUCLEOTIDE SEQUENCE [LARGE SCALE GENOMIC DNA]</scope>
    <source>
        <strain evidence="4 5">LacV</strain>
    </source>
</reference>
<dbReference type="InterPro" id="IPR036271">
    <property type="entry name" value="Tet_transcr_reg_TetR-rel_C_sf"/>
</dbReference>
<gene>
    <name evidence="4" type="ORF">F8154_13590</name>
</gene>
<dbReference type="SUPFAM" id="SSF46689">
    <property type="entry name" value="Homeodomain-like"/>
    <property type="match status" value="1"/>
</dbReference>
<dbReference type="PANTHER" id="PTHR43479:SF11">
    <property type="entry name" value="ACREF_ENVCD OPERON REPRESSOR-RELATED"/>
    <property type="match status" value="1"/>
</dbReference>
<feature type="domain" description="HTH tetR-type" evidence="3">
    <location>
        <begin position="1"/>
        <end position="61"/>
    </location>
</feature>
<sequence>MSKREDIINTAIEEFSSYYYDAASINSIIENSSTSKGTFYYYFRNKEALYIELIKESKNMKEKLSQQREEEVVNNNTTSIFQIIKRRIKASIDFGIEYPKHSKFLINVANEPNTKIKLKVKDLFGDSDDDHLKEVIKNSIYNNKIRENLPEDFICSLMSYQTTCFTEFLLSSGISLDSSNIGIINQYLEYYIDFLEKGLGTSSQKVKIIKDITYL</sequence>
<dbReference type="PANTHER" id="PTHR43479">
    <property type="entry name" value="ACREF/ENVCD OPERON REPRESSOR-RELATED"/>
    <property type="match status" value="1"/>
</dbReference>
<evidence type="ECO:0000256" key="1">
    <source>
        <dbReference type="ARBA" id="ARBA00023125"/>
    </source>
</evidence>
<dbReference type="OrthoDB" id="9812993at2"/>
<feature type="DNA-binding region" description="H-T-H motif" evidence="2">
    <location>
        <begin position="24"/>
        <end position="43"/>
    </location>
</feature>
<proteinExistence type="predicted"/>
<evidence type="ECO:0000259" key="3">
    <source>
        <dbReference type="PROSITE" id="PS50977"/>
    </source>
</evidence>
<comment type="caution">
    <text evidence="4">The sequence shown here is derived from an EMBL/GenBank/DDBJ whole genome shotgun (WGS) entry which is preliminary data.</text>
</comment>
<dbReference type="InterPro" id="IPR001647">
    <property type="entry name" value="HTH_TetR"/>
</dbReference>
<keyword evidence="5" id="KW-1185">Reference proteome</keyword>
<dbReference type="PROSITE" id="PS50977">
    <property type="entry name" value="HTH_TETR_2"/>
    <property type="match status" value="1"/>
</dbReference>
<dbReference type="Pfam" id="PF00440">
    <property type="entry name" value="TetR_N"/>
    <property type="match status" value="1"/>
</dbReference>
<dbReference type="Proteomes" id="UP000432715">
    <property type="component" value="Unassembled WGS sequence"/>
</dbReference>